<keyword evidence="3" id="KW-0813">Transport</keyword>
<accession>A0AAW7XE68</accession>
<evidence type="ECO:0000256" key="2">
    <source>
        <dbReference type="ARBA" id="ARBA00008814"/>
    </source>
</evidence>
<dbReference type="PANTHER" id="PTHR30532:SF28">
    <property type="entry name" value="PETROBACTIN-BINDING PROTEIN YCLQ"/>
    <property type="match status" value="1"/>
</dbReference>
<feature type="chain" id="PRO_5043353258" evidence="6">
    <location>
        <begin position="20"/>
        <end position="290"/>
    </location>
</feature>
<dbReference type="GO" id="GO:1901678">
    <property type="term" value="P:iron coordination entity transport"/>
    <property type="evidence" value="ECO:0007669"/>
    <property type="project" value="UniProtKB-ARBA"/>
</dbReference>
<comment type="subcellular location">
    <subcellularLocation>
        <location evidence="1">Cell envelope</location>
    </subcellularLocation>
</comment>
<dbReference type="GO" id="GO:0030288">
    <property type="term" value="C:outer membrane-bounded periplasmic space"/>
    <property type="evidence" value="ECO:0007669"/>
    <property type="project" value="TreeGrafter"/>
</dbReference>
<evidence type="ECO:0000256" key="6">
    <source>
        <dbReference type="SAM" id="SignalP"/>
    </source>
</evidence>
<dbReference type="Proteomes" id="UP001169862">
    <property type="component" value="Unassembled WGS sequence"/>
</dbReference>
<dbReference type="InterPro" id="IPR002491">
    <property type="entry name" value="ABC_transptr_periplasmic_BD"/>
</dbReference>
<dbReference type="InterPro" id="IPR051313">
    <property type="entry name" value="Bact_iron-sidero_bind"/>
</dbReference>
<protein>
    <submittedName>
        <fullName evidence="8">ABC transporter substrate-binding protein</fullName>
    </submittedName>
</protein>
<dbReference type="SUPFAM" id="SSF53807">
    <property type="entry name" value="Helical backbone' metal receptor"/>
    <property type="match status" value="1"/>
</dbReference>
<dbReference type="RefSeq" id="WP_303548026.1">
    <property type="nucleotide sequence ID" value="NZ_JAUOPG010000001.1"/>
</dbReference>
<feature type="domain" description="Fe/B12 periplasmic-binding" evidence="7">
    <location>
        <begin position="25"/>
        <end position="290"/>
    </location>
</feature>
<reference evidence="8" key="1">
    <citation type="submission" date="2023-07" db="EMBL/GenBank/DDBJ databases">
        <title>Genome content predicts the carbon catabolic preferences of heterotrophic bacteria.</title>
        <authorList>
            <person name="Gralka M."/>
        </authorList>
    </citation>
    <scope>NUCLEOTIDE SEQUENCE</scope>
    <source>
        <strain evidence="8">I2M16</strain>
    </source>
</reference>
<dbReference type="AlphaFoldDB" id="A0AAW7XE68"/>
<evidence type="ECO:0000256" key="1">
    <source>
        <dbReference type="ARBA" id="ARBA00004196"/>
    </source>
</evidence>
<comment type="caution">
    <text evidence="8">The sequence shown here is derived from an EMBL/GenBank/DDBJ whole genome shotgun (WGS) entry which is preliminary data.</text>
</comment>
<feature type="signal peptide" evidence="6">
    <location>
        <begin position="1"/>
        <end position="19"/>
    </location>
</feature>
<evidence type="ECO:0000313" key="8">
    <source>
        <dbReference type="EMBL" id="MDO6452041.1"/>
    </source>
</evidence>
<organism evidence="8 9">
    <name type="scientific">Neptunomonas phycophila</name>
    <dbReference type="NCBI Taxonomy" id="1572645"/>
    <lineage>
        <taxon>Bacteria</taxon>
        <taxon>Pseudomonadati</taxon>
        <taxon>Pseudomonadota</taxon>
        <taxon>Gammaproteobacteria</taxon>
        <taxon>Oceanospirillales</taxon>
        <taxon>Oceanospirillaceae</taxon>
        <taxon>Neptunomonas</taxon>
    </lineage>
</organism>
<keyword evidence="4" id="KW-0406">Ion transport</keyword>
<evidence type="ECO:0000256" key="5">
    <source>
        <dbReference type="ARBA" id="ARBA00022729"/>
    </source>
</evidence>
<evidence type="ECO:0000256" key="4">
    <source>
        <dbReference type="ARBA" id="ARBA00022496"/>
    </source>
</evidence>
<comment type="similarity">
    <text evidence="2">Belongs to the bacterial solute-binding protein 8 family.</text>
</comment>
<evidence type="ECO:0000259" key="7">
    <source>
        <dbReference type="PROSITE" id="PS50983"/>
    </source>
</evidence>
<dbReference type="Pfam" id="PF01497">
    <property type="entry name" value="Peripla_BP_2"/>
    <property type="match status" value="1"/>
</dbReference>
<dbReference type="EMBL" id="JAUOPG010000001">
    <property type="protein sequence ID" value="MDO6452041.1"/>
    <property type="molecule type" value="Genomic_DNA"/>
</dbReference>
<dbReference type="Gene3D" id="3.40.50.1980">
    <property type="entry name" value="Nitrogenase molybdenum iron protein domain"/>
    <property type="match status" value="2"/>
</dbReference>
<keyword evidence="4" id="KW-0410">Iron transport</keyword>
<evidence type="ECO:0000313" key="9">
    <source>
        <dbReference type="Proteomes" id="UP001169862"/>
    </source>
</evidence>
<keyword evidence="5 6" id="KW-0732">Signal</keyword>
<gene>
    <name evidence="8" type="ORF">Q4490_00560</name>
</gene>
<dbReference type="PANTHER" id="PTHR30532">
    <property type="entry name" value="IRON III DICITRATE-BINDING PERIPLASMIC PROTEIN"/>
    <property type="match status" value="1"/>
</dbReference>
<sequence length="290" mass="31265">MRKIMAAGALLAATQLTVADQLPTTVAVFDHGSLDTLTALGLQASVVGVPKQGLPDYLEQYNNAQYTDLGGLKDPDLEALTRIKPSYILITGRQAAKKADLEAISEVKQINVSGENYWDAFRNNVKSVAALFDSETFDAQKESEAALEQLQKYILAQKSGIKDNPSVLVVTHNKGSFGLRNEPVITQLLGLSVPALPADVKSQTRGTRTFTPLTLENMVEMGPDALYIIDRSAAIGNTGEALNINQFTGQLSEKGGASINVVYLTPKLWYLSGNGLQSVRLQVKEVTDAL</sequence>
<keyword evidence="4" id="KW-0408">Iron</keyword>
<evidence type="ECO:0000256" key="3">
    <source>
        <dbReference type="ARBA" id="ARBA00022448"/>
    </source>
</evidence>
<dbReference type="PROSITE" id="PS50983">
    <property type="entry name" value="FE_B12_PBP"/>
    <property type="match status" value="1"/>
</dbReference>
<name>A0AAW7XE68_9GAMM</name>
<proteinExistence type="inferred from homology"/>